<evidence type="ECO:0008006" key="3">
    <source>
        <dbReference type="Google" id="ProtNLM"/>
    </source>
</evidence>
<organism evidence="2">
    <name type="scientific">Serratia marcescens</name>
    <dbReference type="NCBI Taxonomy" id="615"/>
    <lineage>
        <taxon>Bacteria</taxon>
        <taxon>Pseudomonadati</taxon>
        <taxon>Pseudomonadota</taxon>
        <taxon>Gammaproteobacteria</taxon>
        <taxon>Enterobacterales</taxon>
        <taxon>Yersiniaceae</taxon>
        <taxon>Serratia</taxon>
    </lineage>
</organism>
<sequence length="82" mass="9661">MSDMQGLMMILRRVALFSFWFWRACYAAPAGEGSVTDPTNDFDDINIQDPNCDKRATEKYSANEYRYAMFTMCEKYVDGRWF</sequence>
<dbReference type="EMBL" id="JAGETR010000084">
    <property type="protein sequence ID" value="MBO2006993.1"/>
    <property type="molecule type" value="Genomic_DNA"/>
</dbReference>
<evidence type="ECO:0000256" key="1">
    <source>
        <dbReference type="SAM" id="SignalP"/>
    </source>
</evidence>
<accession>A0A939NK56</accession>
<gene>
    <name evidence="2" type="ORF">J4732_13725</name>
</gene>
<proteinExistence type="predicted"/>
<reference evidence="2" key="1">
    <citation type="submission" date="2021-03" db="EMBL/GenBank/DDBJ databases">
        <title>Molecular epidemiology and mechanisms of colistin and carbapenem resistance in Enterobacteriaceae from clinical isolates, the environment and porcine samples in Pretoria, South Africa.</title>
        <authorList>
            <person name="Bogoshi D."/>
            <person name="Mbelle N.M."/>
            <person name="Naidoo V."/>
            <person name="Osei Sekyere J."/>
        </authorList>
    </citation>
    <scope>NUCLEOTIDE SEQUENCE</scope>
    <source>
        <strain evidence="2">C080</strain>
    </source>
</reference>
<protein>
    <recommendedName>
        <fullName evidence="3">Secreted protein</fullName>
    </recommendedName>
</protein>
<comment type="caution">
    <text evidence="2">The sequence shown here is derived from an EMBL/GenBank/DDBJ whole genome shotgun (WGS) entry which is preliminary data.</text>
</comment>
<name>A0A939NK56_SERMA</name>
<feature type="chain" id="PRO_5036679898" description="Secreted protein" evidence="1">
    <location>
        <begin position="28"/>
        <end position="82"/>
    </location>
</feature>
<evidence type="ECO:0000313" key="2">
    <source>
        <dbReference type="EMBL" id="MBO2006993.1"/>
    </source>
</evidence>
<feature type="signal peptide" evidence="1">
    <location>
        <begin position="1"/>
        <end position="27"/>
    </location>
</feature>
<keyword evidence="1" id="KW-0732">Signal</keyword>
<dbReference type="AlphaFoldDB" id="A0A939NK56"/>